<sequence>MVSPIEVMNDENTKLSITNLTTTPYKVYDVDTDSNGFIFEPTYNW</sequence>
<accession>A0A3B0QB06</accession>
<dbReference type="KEGG" id="medw:NCTC10132_00570"/>
<name>A0A3B0QB06_9BACT</name>
<keyword evidence="2" id="KW-1185">Reference proteome</keyword>
<dbReference type="EMBL" id="LS991951">
    <property type="protein sequence ID" value="SYV97211.1"/>
    <property type="molecule type" value="Genomic_DNA"/>
</dbReference>
<gene>
    <name evidence="1" type="ORF">NCTC10132_00570</name>
</gene>
<dbReference type="AlphaFoldDB" id="A0A3B0QB06"/>
<feature type="non-terminal residue" evidence="1">
    <location>
        <position position="45"/>
    </location>
</feature>
<evidence type="ECO:0000313" key="1">
    <source>
        <dbReference type="EMBL" id="SYV97211.1"/>
    </source>
</evidence>
<reference evidence="2" key="1">
    <citation type="submission" date="2018-06" db="EMBL/GenBank/DDBJ databases">
        <authorList>
            <consortium name="Pathogen Informatics"/>
        </authorList>
    </citation>
    <scope>NUCLEOTIDE SEQUENCE [LARGE SCALE GENOMIC DNA]</scope>
    <source>
        <strain evidence="2">NCTC10132</strain>
    </source>
</reference>
<protein>
    <submittedName>
        <fullName evidence="1">Uncharacterized protein</fullName>
    </submittedName>
</protein>
<evidence type="ECO:0000313" key="2">
    <source>
        <dbReference type="Proteomes" id="UP000257559"/>
    </source>
</evidence>
<dbReference type="Proteomes" id="UP000257559">
    <property type="component" value="Chromosome"/>
</dbReference>
<proteinExistence type="predicted"/>
<organism evidence="1 2">
    <name type="scientific">Mycoplasmopsis edwardii</name>
    <dbReference type="NCBI Taxonomy" id="53558"/>
    <lineage>
        <taxon>Bacteria</taxon>
        <taxon>Bacillati</taxon>
        <taxon>Mycoplasmatota</taxon>
        <taxon>Mycoplasmoidales</taxon>
        <taxon>Metamycoplasmataceae</taxon>
        <taxon>Mycoplasmopsis</taxon>
    </lineage>
</organism>